<sequence length="103" mass="10392">MASKSPSARWLAPLALVLAAFVTVVIIASGGGSASGGDSAPATGATTPTQVKTTGARFYTVHTGDTLTSISIDTGVAVVTLQQLNPGLDTQALQPGQRLRLRS</sequence>
<dbReference type="SMART" id="SM00257">
    <property type="entry name" value="LysM"/>
    <property type="match status" value="1"/>
</dbReference>
<dbReference type="CDD" id="cd00118">
    <property type="entry name" value="LysM"/>
    <property type="match status" value="1"/>
</dbReference>
<dbReference type="EMBL" id="CAESAO010000032">
    <property type="protein sequence ID" value="CAB4340616.1"/>
    <property type="molecule type" value="Genomic_DNA"/>
</dbReference>
<name>A0A6J5ZGZ2_9ZZZZ</name>
<organism evidence="3">
    <name type="scientific">freshwater metagenome</name>
    <dbReference type="NCBI Taxonomy" id="449393"/>
    <lineage>
        <taxon>unclassified sequences</taxon>
        <taxon>metagenomes</taxon>
        <taxon>ecological metagenomes</taxon>
    </lineage>
</organism>
<gene>
    <name evidence="3" type="ORF">UFOPK3522_00556</name>
</gene>
<dbReference type="SUPFAM" id="SSF54106">
    <property type="entry name" value="LysM domain"/>
    <property type="match status" value="1"/>
</dbReference>
<dbReference type="Gene3D" id="3.10.350.10">
    <property type="entry name" value="LysM domain"/>
    <property type="match status" value="1"/>
</dbReference>
<evidence type="ECO:0000313" key="3">
    <source>
        <dbReference type="EMBL" id="CAB4340616.1"/>
    </source>
</evidence>
<feature type="compositionally biased region" description="Low complexity" evidence="1">
    <location>
        <begin position="36"/>
        <end position="49"/>
    </location>
</feature>
<dbReference type="Pfam" id="PF01476">
    <property type="entry name" value="LysM"/>
    <property type="match status" value="1"/>
</dbReference>
<reference evidence="3" key="1">
    <citation type="submission" date="2020-05" db="EMBL/GenBank/DDBJ databases">
        <authorList>
            <person name="Chiriac C."/>
            <person name="Salcher M."/>
            <person name="Ghai R."/>
            <person name="Kavagutti S V."/>
        </authorList>
    </citation>
    <scope>NUCLEOTIDE SEQUENCE</scope>
</reference>
<proteinExistence type="predicted"/>
<dbReference type="PROSITE" id="PS51782">
    <property type="entry name" value="LYSM"/>
    <property type="match status" value="1"/>
</dbReference>
<accession>A0A6J5ZGZ2</accession>
<evidence type="ECO:0000256" key="1">
    <source>
        <dbReference type="SAM" id="MobiDB-lite"/>
    </source>
</evidence>
<feature type="region of interest" description="Disordered" evidence="1">
    <location>
        <begin position="31"/>
        <end position="51"/>
    </location>
</feature>
<dbReference type="InterPro" id="IPR036779">
    <property type="entry name" value="LysM_dom_sf"/>
</dbReference>
<dbReference type="InterPro" id="IPR018392">
    <property type="entry name" value="LysM"/>
</dbReference>
<protein>
    <submittedName>
        <fullName evidence="3">Unannotated protein</fullName>
    </submittedName>
</protein>
<evidence type="ECO:0000259" key="2">
    <source>
        <dbReference type="PROSITE" id="PS51782"/>
    </source>
</evidence>
<dbReference type="AlphaFoldDB" id="A0A6J5ZGZ2"/>
<feature type="domain" description="LysM" evidence="2">
    <location>
        <begin position="57"/>
        <end position="101"/>
    </location>
</feature>